<reference evidence="1" key="1">
    <citation type="journal article" date="2014" name="Genome Biol. Evol.">
        <title>Pangenome evidence for extensive interdomain horizontal transfer affecting lineage core and shell genes in uncultured planktonic thaumarchaeota and euryarchaeota.</title>
        <authorList>
            <person name="Deschamps P."/>
            <person name="Zivanovic Y."/>
            <person name="Moreira D."/>
            <person name="Rodriguez-Valera F."/>
            <person name="Lopez-Garcia P."/>
        </authorList>
    </citation>
    <scope>NUCLEOTIDE SEQUENCE</scope>
</reference>
<dbReference type="EMBL" id="KF900912">
    <property type="protein sequence ID" value="AIF11245.1"/>
    <property type="molecule type" value="Genomic_DNA"/>
</dbReference>
<accession>A0A075H861</accession>
<proteinExistence type="predicted"/>
<name>A0A075H861_9EURY</name>
<organism evidence="1">
    <name type="scientific">uncultured marine group II/III euryarchaeote KM3_51_D01</name>
    <dbReference type="NCBI Taxonomy" id="1456454"/>
    <lineage>
        <taxon>Archaea</taxon>
        <taxon>Methanobacteriati</taxon>
        <taxon>Methanobacteriota</taxon>
        <taxon>environmental samples</taxon>
    </lineage>
</organism>
<protein>
    <submittedName>
        <fullName evidence="1">Uncharacterized protein</fullName>
    </submittedName>
</protein>
<dbReference type="AlphaFoldDB" id="A0A075H861"/>
<sequence>MNSVFDHLEDYLRNSSNTQRIPQTQYEKLIAFVLLSRKYVDESSHVYRFLLEGDGEKLLVVLRSSERHLFHGAHERARYNLLKKLVRRHSYRLIVLQELLLNSDFIDILSGFPENPTKKERHKIMKGELFDYVSAFFEHVASEIHNPSYKDIHIAKDVGQSISWIISETYPFLNDLYSEFGDELESLRGQEFKNIDFHSRS</sequence>
<evidence type="ECO:0000313" key="1">
    <source>
        <dbReference type="EMBL" id="AIF11245.1"/>
    </source>
</evidence>